<evidence type="ECO:0000313" key="3">
    <source>
        <dbReference type="Proteomes" id="UP000193090"/>
    </source>
</evidence>
<keyword evidence="2" id="KW-0648">Protein biosynthesis</keyword>
<feature type="domain" description="Transcription elongation factor GreA/GreB C-terminal" evidence="1">
    <location>
        <begin position="67"/>
        <end position="136"/>
    </location>
</feature>
<proteinExistence type="predicted"/>
<accession>A0A1X2EGL4</accession>
<dbReference type="GO" id="GO:0003677">
    <property type="term" value="F:DNA binding"/>
    <property type="evidence" value="ECO:0007669"/>
    <property type="project" value="InterPro"/>
</dbReference>
<dbReference type="RefSeq" id="WP_085110796.1">
    <property type="nucleotide sequence ID" value="NZ_JACKSN010000181.1"/>
</dbReference>
<dbReference type="InterPro" id="IPR023459">
    <property type="entry name" value="Tscrpt_elong_fac_GreA/B_fam"/>
</dbReference>
<sequence length="150" mass="16366">MTGPQSVWMTRSAYERLQAELNELLDSHDEDESVALDHLQARKSRIAQIHDLLAHATVGEDPPDDGIAEPGMVLTVRFDDTEETETFLLGVRDVDPGDMEVYSPQSPLGTALAGARPGERRTYRVPSGAAISVTLLAAVPYGQRSPEKQP</sequence>
<keyword evidence="2" id="KW-0251">Elongation factor</keyword>
<protein>
    <submittedName>
        <fullName evidence="2">Transcription elongation factor GreAB</fullName>
    </submittedName>
</protein>
<dbReference type="STRING" id="1798.AWC30_13920"/>
<evidence type="ECO:0000313" key="2">
    <source>
        <dbReference type="EMBL" id="ORX01307.1"/>
    </source>
</evidence>
<dbReference type="OrthoDB" id="5118809at2"/>
<dbReference type="InterPro" id="IPR036953">
    <property type="entry name" value="GreA/GreB_C_sf"/>
</dbReference>
<gene>
    <name evidence="2" type="ORF">AWC30_13920</name>
</gene>
<dbReference type="GO" id="GO:0032784">
    <property type="term" value="P:regulation of DNA-templated transcription elongation"/>
    <property type="evidence" value="ECO:0007669"/>
    <property type="project" value="InterPro"/>
</dbReference>
<dbReference type="PIRSF" id="PIRSF006092">
    <property type="entry name" value="GreA_GreB"/>
    <property type="match status" value="1"/>
</dbReference>
<dbReference type="SUPFAM" id="SSF54534">
    <property type="entry name" value="FKBP-like"/>
    <property type="match status" value="1"/>
</dbReference>
<dbReference type="AlphaFoldDB" id="A0A1X2EGL4"/>
<dbReference type="Pfam" id="PF01272">
    <property type="entry name" value="GreA_GreB"/>
    <property type="match status" value="1"/>
</dbReference>
<evidence type="ECO:0000259" key="1">
    <source>
        <dbReference type="Pfam" id="PF01272"/>
    </source>
</evidence>
<reference evidence="2 3" key="1">
    <citation type="submission" date="2016-01" db="EMBL/GenBank/DDBJ databases">
        <title>The new phylogeny of the genus Mycobacterium.</title>
        <authorList>
            <person name="Tarcisio F."/>
            <person name="Conor M."/>
            <person name="Antonella G."/>
            <person name="Elisabetta G."/>
            <person name="Giulia F.S."/>
            <person name="Sara T."/>
            <person name="Anna F."/>
            <person name="Clotilde B."/>
            <person name="Roberto B."/>
            <person name="Veronica D.S."/>
            <person name="Fabio R."/>
            <person name="Monica P."/>
            <person name="Olivier J."/>
            <person name="Enrico T."/>
            <person name="Nicola S."/>
        </authorList>
    </citation>
    <scope>NUCLEOTIDE SEQUENCE [LARGE SCALE GENOMIC DNA]</scope>
    <source>
        <strain evidence="2 3">DSM 44153</strain>
    </source>
</reference>
<dbReference type="InterPro" id="IPR001437">
    <property type="entry name" value="Tscrpt_elong_fac_GreA/B_C"/>
</dbReference>
<dbReference type="Gene3D" id="3.10.50.30">
    <property type="entry name" value="Transcription elongation factor, GreA/GreB, C-terminal domain"/>
    <property type="match status" value="1"/>
</dbReference>
<keyword evidence="3" id="KW-1185">Reference proteome</keyword>
<dbReference type="EMBL" id="LQPZ01000038">
    <property type="protein sequence ID" value="ORX01307.1"/>
    <property type="molecule type" value="Genomic_DNA"/>
</dbReference>
<comment type="caution">
    <text evidence="2">The sequence shown here is derived from an EMBL/GenBank/DDBJ whole genome shotgun (WGS) entry which is preliminary data.</text>
</comment>
<name>A0A1X2EGL4_9MYCO</name>
<dbReference type="GO" id="GO:0070063">
    <property type="term" value="F:RNA polymerase binding"/>
    <property type="evidence" value="ECO:0007669"/>
    <property type="project" value="InterPro"/>
</dbReference>
<organism evidence="2 3">
    <name type="scientific">Mycolicibacillus trivialis</name>
    <dbReference type="NCBI Taxonomy" id="1798"/>
    <lineage>
        <taxon>Bacteria</taxon>
        <taxon>Bacillati</taxon>
        <taxon>Actinomycetota</taxon>
        <taxon>Actinomycetes</taxon>
        <taxon>Mycobacteriales</taxon>
        <taxon>Mycobacteriaceae</taxon>
        <taxon>Mycolicibacillus</taxon>
    </lineage>
</organism>
<dbReference type="Proteomes" id="UP000193090">
    <property type="component" value="Unassembled WGS sequence"/>
</dbReference>
<dbReference type="GO" id="GO:0003746">
    <property type="term" value="F:translation elongation factor activity"/>
    <property type="evidence" value="ECO:0007669"/>
    <property type="project" value="UniProtKB-KW"/>
</dbReference>